<reference evidence="6" key="1">
    <citation type="submission" date="2022-07" db="EMBL/GenBank/DDBJ databases">
        <title>Parvularcula maris sp. nov., an algicidal bacterium isolated from seawater.</title>
        <authorList>
            <person name="Li F."/>
        </authorList>
    </citation>
    <scope>NUCLEOTIDE SEQUENCE</scope>
    <source>
        <strain evidence="6">BGMRC 0090</strain>
    </source>
</reference>
<evidence type="ECO:0000259" key="4">
    <source>
        <dbReference type="Pfam" id="PF03781"/>
    </source>
</evidence>
<dbReference type="Pfam" id="PF12867">
    <property type="entry name" value="DinB_2"/>
    <property type="match status" value="1"/>
</dbReference>
<sequence>MPQRRLAAGTNAEEARQTLLQRFGEVRERTVRLTRHLEPEDMVLQSMPDASPVRWHLAHTTWFFETFILGKFARGYEPYHSSYCHLFNSYYESVGSRWPRDQRGLLSRPTATEILDYRRAVEEKVADLIGSLDAKSFEGVRPLLALGLHHEEQHQELLCTDIKSAFALSPLAPAVLPLPESFAAEPAAPSAAANERWVSFEGGLRSIGFEGEGFAFDNEGPRHQRFLQDFALHGTPVTNGAYLEFLQDGGYQNPLLWLSDGWAWLQEYGIEAPVYWRERDGEWFEVTMHGLLPLRRDRILCHVSAYEAFAFAEWAKARLPREEELEIALERDDPSGGQFLDPEGFIHPHLAGRDQALGSAYGTVWDWTQSSYSAYPGFRPAPGAVGEYNGKFMSGQLVLKGGSCATPPGHVRASYRNFFPPDARWQFTGIRLAKDL</sequence>
<keyword evidence="7" id="KW-1185">Reference proteome</keyword>
<keyword evidence="1" id="KW-0560">Oxidoreductase</keyword>
<comment type="caution">
    <text evidence="6">The sequence shown here is derived from an EMBL/GenBank/DDBJ whole genome shotgun (WGS) entry which is preliminary data.</text>
</comment>
<dbReference type="NCBIfam" id="TIGR03440">
    <property type="entry name" value="egtB_TIGR03440"/>
    <property type="match status" value="1"/>
</dbReference>
<dbReference type="Pfam" id="PF03781">
    <property type="entry name" value="FGE-sulfatase"/>
    <property type="match status" value="2"/>
</dbReference>
<comment type="pathway">
    <text evidence="3">Amino-acid biosynthesis; ergothioneine biosynthesis.</text>
</comment>
<evidence type="ECO:0000313" key="6">
    <source>
        <dbReference type="EMBL" id="MCQ8184449.1"/>
    </source>
</evidence>
<proteinExistence type="predicted"/>
<dbReference type="AlphaFoldDB" id="A0A9X2L7N5"/>
<dbReference type="EMBL" id="JANIBC010000002">
    <property type="protein sequence ID" value="MCQ8184449.1"/>
    <property type="molecule type" value="Genomic_DNA"/>
</dbReference>
<evidence type="ECO:0000256" key="3">
    <source>
        <dbReference type="ARBA" id="ARBA00037882"/>
    </source>
</evidence>
<protein>
    <submittedName>
        <fullName evidence="6">Ergothioneine biosynthesis protein EgtB</fullName>
    </submittedName>
</protein>
<keyword evidence="2" id="KW-0408">Iron</keyword>
<dbReference type="InterPro" id="IPR005532">
    <property type="entry name" value="SUMF_dom"/>
</dbReference>
<dbReference type="Gene3D" id="1.20.120.450">
    <property type="entry name" value="dinb family like domain"/>
    <property type="match status" value="1"/>
</dbReference>
<dbReference type="SUPFAM" id="SSF109854">
    <property type="entry name" value="DinB/YfiT-like putative metalloenzymes"/>
    <property type="match status" value="1"/>
</dbReference>
<feature type="domain" description="Sulfatase-modifying factor enzyme-like" evidence="4">
    <location>
        <begin position="195"/>
        <end position="330"/>
    </location>
</feature>
<evidence type="ECO:0000256" key="2">
    <source>
        <dbReference type="ARBA" id="ARBA00023004"/>
    </source>
</evidence>
<gene>
    <name evidence="6" type="primary">egtB</name>
    <name evidence="6" type="ORF">NOG11_03530</name>
</gene>
<dbReference type="InterPro" id="IPR034660">
    <property type="entry name" value="DinB/YfiT-like"/>
</dbReference>
<dbReference type="Gene3D" id="3.90.1580.10">
    <property type="entry name" value="paralog of FGE (formylglycine-generating enzyme)"/>
    <property type="match status" value="1"/>
</dbReference>
<dbReference type="InterPro" id="IPR017806">
    <property type="entry name" value="EgtB"/>
</dbReference>
<dbReference type="PANTHER" id="PTHR23150:SF36">
    <property type="entry name" value="HERCYNINE OXYGENASE"/>
    <property type="match status" value="1"/>
</dbReference>
<dbReference type="InterPro" id="IPR016187">
    <property type="entry name" value="CTDL_fold"/>
</dbReference>
<dbReference type="InterPro" id="IPR024775">
    <property type="entry name" value="DinB-like"/>
</dbReference>
<dbReference type="RefSeq" id="WP_256618265.1">
    <property type="nucleotide sequence ID" value="NZ_JANIBC010000002.1"/>
</dbReference>
<dbReference type="SUPFAM" id="SSF56436">
    <property type="entry name" value="C-type lectin-like"/>
    <property type="match status" value="1"/>
</dbReference>
<name>A0A9X2L7N5_9PROT</name>
<dbReference type="InterPro" id="IPR051043">
    <property type="entry name" value="Sulfatase_Mod_Factor_Kinase"/>
</dbReference>
<organism evidence="6 7">
    <name type="scientific">Parvularcula maris</name>
    <dbReference type="NCBI Taxonomy" id="2965077"/>
    <lineage>
        <taxon>Bacteria</taxon>
        <taxon>Pseudomonadati</taxon>
        <taxon>Pseudomonadota</taxon>
        <taxon>Alphaproteobacteria</taxon>
        <taxon>Parvularculales</taxon>
        <taxon>Parvularculaceae</taxon>
        <taxon>Parvularcula</taxon>
    </lineage>
</organism>
<dbReference type="InterPro" id="IPR042095">
    <property type="entry name" value="SUMF_sf"/>
</dbReference>
<accession>A0A9X2L7N5</accession>
<feature type="domain" description="DinB-like" evidence="5">
    <location>
        <begin position="23"/>
        <end position="156"/>
    </location>
</feature>
<feature type="domain" description="Sulfatase-modifying factor enzyme-like" evidence="4">
    <location>
        <begin position="361"/>
        <end position="434"/>
    </location>
</feature>
<dbReference type="PANTHER" id="PTHR23150">
    <property type="entry name" value="SULFATASE MODIFYING FACTOR 1, 2"/>
    <property type="match status" value="1"/>
</dbReference>
<evidence type="ECO:0000313" key="7">
    <source>
        <dbReference type="Proteomes" id="UP001142610"/>
    </source>
</evidence>
<dbReference type="GO" id="GO:0052699">
    <property type="term" value="P:ergothioneine biosynthetic process"/>
    <property type="evidence" value="ECO:0007669"/>
    <property type="project" value="InterPro"/>
</dbReference>
<evidence type="ECO:0000259" key="5">
    <source>
        <dbReference type="Pfam" id="PF12867"/>
    </source>
</evidence>
<evidence type="ECO:0000256" key="1">
    <source>
        <dbReference type="ARBA" id="ARBA00023002"/>
    </source>
</evidence>
<dbReference type="Proteomes" id="UP001142610">
    <property type="component" value="Unassembled WGS sequence"/>
</dbReference>